<reference evidence="5" key="1">
    <citation type="submission" date="2023-03" db="EMBL/GenBank/DDBJ databases">
        <authorList>
            <person name="Julca I."/>
        </authorList>
    </citation>
    <scope>NUCLEOTIDE SEQUENCE</scope>
</reference>
<evidence type="ECO:0000313" key="5">
    <source>
        <dbReference type="EMBL" id="CAI9118033.1"/>
    </source>
</evidence>
<gene>
    <name evidence="5" type="ORF">OLC1_LOCUS24004</name>
</gene>
<keyword evidence="1" id="KW-0646">Protease inhibitor</keyword>
<dbReference type="EMBL" id="OX459126">
    <property type="protein sequence ID" value="CAI9118033.1"/>
    <property type="molecule type" value="Genomic_DNA"/>
</dbReference>
<dbReference type="PANTHER" id="PTHR47364:SF2">
    <property type="entry name" value="CYSTEINE PROTEINASE INHIBITOR 5"/>
    <property type="match status" value="1"/>
</dbReference>
<evidence type="ECO:0000313" key="6">
    <source>
        <dbReference type="Proteomes" id="UP001161247"/>
    </source>
</evidence>
<dbReference type="AlphaFoldDB" id="A0AAV1EEB1"/>
<feature type="signal peptide" evidence="3">
    <location>
        <begin position="1"/>
        <end position="28"/>
    </location>
</feature>
<feature type="domain" description="Cystatin" evidence="4">
    <location>
        <begin position="50"/>
        <end position="129"/>
    </location>
</feature>
<dbReference type="Gene3D" id="3.10.450.10">
    <property type="match status" value="1"/>
</dbReference>
<proteinExistence type="predicted"/>
<keyword evidence="3" id="KW-0732">Signal</keyword>
<keyword evidence="6" id="KW-1185">Reference proteome</keyword>
<protein>
    <submittedName>
        <fullName evidence="5">OLC1v1019535C1</fullName>
    </submittedName>
</protein>
<dbReference type="InterPro" id="IPR046350">
    <property type="entry name" value="Cystatin_sf"/>
</dbReference>
<dbReference type="GO" id="GO:0004869">
    <property type="term" value="F:cysteine-type endopeptidase inhibitor activity"/>
    <property type="evidence" value="ECO:0007669"/>
    <property type="project" value="UniProtKB-KW"/>
</dbReference>
<dbReference type="SUPFAM" id="SSF54403">
    <property type="entry name" value="Cystatin/monellin"/>
    <property type="match status" value="1"/>
</dbReference>
<evidence type="ECO:0000256" key="1">
    <source>
        <dbReference type="ARBA" id="ARBA00022690"/>
    </source>
</evidence>
<dbReference type="Proteomes" id="UP001161247">
    <property type="component" value="Chromosome 9"/>
</dbReference>
<name>A0AAV1EEB1_OLDCO</name>
<keyword evidence="2" id="KW-0789">Thiol protease inhibitor</keyword>
<feature type="chain" id="PRO_5043998799" evidence="3">
    <location>
        <begin position="29"/>
        <end position="131"/>
    </location>
</feature>
<dbReference type="Pfam" id="PF16845">
    <property type="entry name" value="SQAPI"/>
    <property type="match status" value="1"/>
</dbReference>
<evidence type="ECO:0000259" key="4">
    <source>
        <dbReference type="Pfam" id="PF16845"/>
    </source>
</evidence>
<dbReference type="PANTHER" id="PTHR47364">
    <property type="entry name" value="CYSTEINE PROTEINASE INHIBITOR 5"/>
    <property type="match status" value="1"/>
</dbReference>
<sequence length="131" mass="14262">MAIQIRSFVFVNMLSFLITFSLFTASMAGTVVTDADGGDFVPPENYRSLNASDPAVVAVGQFAVDEYNKASKKAVKFDSVIWAAGQTFGGNNYEFAVVIKGEEGNVAYRYSAIVLDKKDSPRKLLGFKRSV</sequence>
<accession>A0AAV1EEB1</accession>
<dbReference type="InterPro" id="IPR000010">
    <property type="entry name" value="Cystatin_dom"/>
</dbReference>
<organism evidence="5 6">
    <name type="scientific">Oldenlandia corymbosa var. corymbosa</name>
    <dbReference type="NCBI Taxonomy" id="529605"/>
    <lineage>
        <taxon>Eukaryota</taxon>
        <taxon>Viridiplantae</taxon>
        <taxon>Streptophyta</taxon>
        <taxon>Embryophyta</taxon>
        <taxon>Tracheophyta</taxon>
        <taxon>Spermatophyta</taxon>
        <taxon>Magnoliopsida</taxon>
        <taxon>eudicotyledons</taxon>
        <taxon>Gunneridae</taxon>
        <taxon>Pentapetalae</taxon>
        <taxon>asterids</taxon>
        <taxon>lamiids</taxon>
        <taxon>Gentianales</taxon>
        <taxon>Rubiaceae</taxon>
        <taxon>Rubioideae</taxon>
        <taxon>Spermacoceae</taxon>
        <taxon>Hedyotis-Oldenlandia complex</taxon>
        <taxon>Oldenlandia</taxon>
    </lineage>
</organism>
<evidence type="ECO:0000256" key="3">
    <source>
        <dbReference type="SAM" id="SignalP"/>
    </source>
</evidence>
<evidence type="ECO:0000256" key="2">
    <source>
        <dbReference type="ARBA" id="ARBA00022704"/>
    </source>
</evidence>
<dbReference type="CDD" id="cd00042">
    <property type="entry name" value="CY"/>
    <property type="match status" value="1"/>
</dbReference>